<name>F2KT17_ARCVS</name>
<sequence>MLDAASFLLVTSSLVAVVISEKAAEKIVPIVFKRHMEELEQEERQLAEYYDAVTLAIIMNDKEAYDGLQAEMNEIYSRIFFRKIAINSSVFFIILSPYMLFAKYVFGGSSLPPITTVFAVAIFYFAAKFAYSIVTGLWNMRKAEVQ</sequence>
<reference evidence="2 3" key="1">
    <citation type="submission" date="2011-03" db="EMBL/GenBank/DDBJ databases">
        <title>The complete genome of Archaeoglobus veneficus SNP6.</title>
        <authorList>
            <consortium name="US DOE Joint Genome Institute (JGI-PGF)"/>
            <person name="Lucas S."/>
            <person name="Copeland A."/>
            <person name="Lapidus A."/>
            <person name="Bruce D."/>
            <person name="Goodwin L."/>
            <person name="Pitluck S."/>
            <person name="Kyrpides N."/>
            <person name="Mavromatis K."/>
            <person name="Pagani I."/>
            <person name="Ivanova N."/>
            <person name="Mikhailova N."/>
            <person name="Lu M."/>
            <person name="Detter J.C."/>
            <person name="Tapia R."/>
            <person name="Han C."/>
            <person name="Land M."/>
            <person name="Hauser L."/>
            <person name="Markowitz V."/>
            <person name="Cheng J.-F."/>
            <person name="Hugenholtz P."/>
            <person name="Woyke T."/>
            <person name="Wu D."/>
            <person name="Spring S."/>
            <person name="Brambilla E."/>
            <person name="Klenk H.-P."/>
            <person name="Eisen J.A."/>
        </authorList>
    </citation>
    <scope>NUCLEOTIDE SEQUENCE [LARGE SCALE GENOMIC DNA]</scope>
    <source>
        <strain>SNP6</strain>
    </source>
</reference>
<dbReference type="Proteomes" id="UP000008136">
    <property type="component" value="Chromosome"/>
</dbReference>
<proteinExistence type="predicted"/>
<dbReference type="HOGENOM" id="CLU_1727146_0_0_2"/>
<accession>F2KT17</accession>
<dbReference type="AlphaFoldDB" id="F2KT17"/>
<dbReference type="RefSeq" id="WP_013683711.1">
    <property type="nucleotide sequence ID" value="NC_015320.1"/>
</dbReference>
<dbReference type="GeneID" id="10394149"/>
<evidence type="ECO:0000313" key="2">
    <source>
        <dbReference type="EMBL" id="AEA47047.1"/>
    </source>
</evidence>
<dbReference type="OrthoDB" id="386317at2157"/>
<evidence type="ECO:0000313" key="3">
    <source>
        <dbReference type="Proteomes" id="UP000008136"/>
    </source>
</evidence>
<protein>
    <submittedName>
        <fullName evidence="2">Uncharacterized protein</fullName>
    </submittedName>
</protein>
<dbReference type="EMBL" id="CP002588">
    <property type="protein sequence ID" value="AEA47047.1"/>
    <property type="molecule type" value="Genomic_DNA"/>
</dbReference>
<dbReference type="eggNOG" id="arCOG12215">
    <property type="taxonomic scope" value="Archaea"/>
</dbReference>
<keyword evidence="3" id="KW-1185">Reference proteome</keyword>
<keyword evidence="1" id="KW-0812">Transmembrane</keyword>
<feature type="transmembrane region" description="Helical" evidence="1">
    <location>
        <begin position="84"/>
        <end position="106"/>
    </location>
</feature>
<organism evidence="2 3">
    <name type="scientific">Archaeoglobus veneficus (strain DSM 11195 / SNP6)</name>
    <dbReference type="NCBI Taxonomy" id="693661"/>
    <lineage>
        <taxon>Archaea</taxon>
        <taxon>Methanobacteriati</taxon>
        <taxon>Methanobacteriota</taxon>
        <taxon>Archaeoglobi</taxon>
        <taxon>Archaeoglobales</taxon>
        <taxon>Archaeoglobaceae</taxon>
        <taxon>Archaeoglobus</taxon>
    </lineage>
</organism>
<keyword evidence="1" id="KW-0472">Membrane</keyword>
<gene>
    <name evidence="2" type="ordered locus">Arcve_1036</name>
</gene>
<dbReference type="KEGG" id="ave:Arcve_1036"/>
<dbReference type="STRING" id="693661.Arcve_1036"/>
<keyword evidence="1" id="KW-1133">Transmembrane helix</keyword>
<feature type="transmembrane region" description="Helical" evidence="1">
    <location>
        <begin position="118"/>
        <end position="138"/>
    </location>
</feature>
<evidence type="ECO:0000256" key="1">
    <source>
        <dbReference type="SAM" id="Phobius"/>
    </source>
</evidence>